<dbReference type="Gene3D" id="1.10.10.10">
    <property type="entry name" value="Winged helix-like DNA-binding domain superfamily/Winged helix DNA-binding domain"/>
    <property type="match status" value="1"/>
</dbReference>
<dbReference type="PANTHER" id="PTHR33169">
    <property type="entry name" value="PADR-FAMILY TRANSCRIPTIONAL REGULATOR"/>
    <property type="match status" value="1"/>
</dbReference>
<evidence type="ECO:0000313" key="3">
    <source>
        <dbReference type="Proteomes" id="UP000282515"/>
    </source>
</evidence>
<dbReference type="OrthoDB" id="122286at2"/>
<dbReference type="PANTHER" id="PTHR33169:SF14">
    <property type="entry name" value="TRANSCRIPTIONAL REGULATOR RV3488"/>
    <property type="match status" value="1"/>
</dbReference>
<comment type="caution">
    <text evidence="2">The sequence shown here is derived from an EMBL/GenBank/DDBJ whole genome shotgun (WGS) entry which is preliminary data.</text>
</comment>
<dbReference type="Pfam" id="PF03551">
    <property type="entry name" value="PadR"/>
    <property type="match status" value="1"/>
</dbReference>
<dbReference type="SUPFAM" id="SSF46785">
    <property type="entry name" value="Winged helix' DNA-binding domain"/>
    <property type="match status" value="1"/>
</dbReference>
<dbReference type="InterPro" id="IPR036388">
    <property type="entry name" value="WH-like_DNA-bd_sf"/>
</dbReference>
<accession>A0A3L8PK51</accession>
<dbReference type="InterPro" id="IPR036390">
    <property type="entry name" value="WH_DNA-bd_sf"/>
</dbReference>
<reference evidence="2 3" key="1">
    <citation type="submission" date="2018-10" db="EMBL/GenBank/DDBJ databases">
        <title>Aeromicrobium sp. 9W16Y-2 whole genome shotgun sequence.</title>
        <authorList>
            <person name="Li F."/>
        </authorList>
    </citation>
    <scope>NUCLEOTIDE SEQUENCE [LARGE SCALE GENOMIC DNA]</scope>
    <source>
        <strain evidence="2 3">9W16Y-2</strain>
    </source>
</reference>
<organism evidence="2 3">
    <name type="scientific">Aeromicrobium phragmitis</name>
    <dbReference type="NCBI Taxonomy" id="2478914"/>
    <lineage>
        <taxon>Bacteria</taxon>
        <taxon>Bacillati</taxon>
        <taxon>Actinomycetota</taxon>
        <taxon>Actinomycetes</taxon>
        <taxon>Propionibacteriales</taxon>
        <taxon>Nocardioidaceae</taxon>
        <taxon>Aeromicrobium</taxon>
    </lineage>
</organism>
<protein>
    <submittedName>
        <fullName evidence="2">PadR family transcriptional regulator</fullName>
    </submittedName>
</protein>
<dbReference type="EMBL" id="RDBF01000006">
    <property type="protein sequence ID" value="RLV55737.1"/>
    <property type="molecule type" value="Genomic_DNA"/>
</dbReference>
<evidence type="ECO:0000259" key="1">
    <source>
        <dbReference type="Pfam" id="PF03551"/>
    </source>
</evidence>
<proteinExistence type="predicted"/>
<name>A0A3L8PK51_9ACTN</name>
<dbReference type="AlphaFoldDB" id="A0A3L8PK51"/>
<sequence length="119" mass="13108">MVDSARAWPAEWLRAVLSIAVLRAIDAGASYGYAIAVRLEEAGLGAVKGGTLYPLLGRLEDGGLVEAEWRAGEGGPGRKHYELTAEGRRSLHDQAERWERFASLMRSHLLETTTEERDD</sequence>
<feature type="domain" description="Transcription regulator PadR N-terminal" evidence="1">
    <location>
        <begin position="21"/>
        <end position="92"/>
    </location>
</feature>
<keyword evidence="3" id="KW-1185">Reference proteome</keyword>
<dbReference type="InterPro" id="IPR005149">
    <property type="entry name" value="Tscrpt_reg_PadR_N"/>
</dbReference>
<gene>
    <name evidence="2" type="ORF">D9V41_09740</name>
</gene>
<dbReference type="InterPro" id="IPR052509">
    <property type="entry name" value="Metal_resp_DNA-bind_regulator"/>
</dbReference>
<dbReference type="Proteomes" id="UP000282515">
    <property type="component" value="Unassembled WGS sequence"/>
</dbReference>
<evidence type="ECO:0000313" key="2">
    <source>
        <dbReference type="EMBL" id="RLV55737.1"/>
    </source>
</evidence>